<feature type="domain" description="Chitin-binding type-2" evidence="2">
    <location>
        <begin position="101"/>
        <end position="158"/>
    </location>
</feature>
<sequence length="542" mass="58818">MQFHILVTFIIVTLFCKRSFCQLDNGTSTALNARTFVKKECDGIKSYICDSCTSRRPCFGTQEIETTITCGTGLFCIDGTLSDRCGPTPSEACVTSTEPRPFTCSAKGLFPDPINCQNYHVCLAASESSTVYTCPPGYVFNIVTSSCFRQVSAANCVTVSCPVAVPSYVLYGTSRVYYVICDGVNLPTEVLRCPNGAVFTYFSSSTRFGECVYTCSGQGNYPNSNNPSTYFQCYISNGRLVYNELDCPTGTTVADLGLIEESLNSTDNLSLGTFGSLLDTTELGLQRQPSITGVCDGVKQLVCDTCNTFRVCLGTGIGQDVTIACPTDQPYCNYGTTSDYCSSAPIPNVCNDASQNAPITCSAVGTFPGNISIIKVDCLCSALTFSIRYSLKTDPSNCRIYHGCTNVGQGSSIYTCPTGYVFNAALELCAIENLFSRCVKLECKANFVGHVRYGQSLRFYGLCDGSGQAPIVYKCPNRANFAFIADSTFGECSYLCPGQGNYPNSNDPATYFQCFWANRRLRYNLVLCPTGLTFNSRLQYCA</sequence>
<evidence type="ECO:0000313" key="4">
    <source>
        <dbReference type="Proteomes" id="UP000075881"/>
    </source>
</evidence>
<dbReference type="SMART" id="SM00494">
    <property type="entry name" value="ChtBD2"/>
    <property type="match status" value="3"/>
</dbReference>
<feature type="chain" id="PRO_5008125270" description="Chitin-binding type-2 domain-containing protein" evidence="1">
    <location>
        <begin position="22"/>
        <end position="542"/>
    </location>
</feature>
<reference evidence="4" key="1">
    <citation type="submission" date="2013-03" db="EMBL/GenBank/DDBJ databases">
        <title>The Genome Sequence of Anopheles christyi ACHKN1017.</title>
        <authorList>
            <consortium name="The Broad Institute Genomics Platform"/>
            <person name="Neafsey D.E."/>
            <person name="Besansky N."/>
            <person name="Walker B."/>
            <person name="Young S.K."/>
            <person name="Zeng Q."/>
            <person name="Gargeya S."/>
            <person name="Fitzgerald M."/>
            <person name="Haas B."/>
            <person name="Abouelleil A."/>
            <person name="Allen A.W."/>
            <person name="Alvarado L."/>
            <person name="Arachchi H.M."/>
            <person name="Berlin A.M."/>
            <person name="Chapman S.B."/>
            <person name="Gainer-Dewar J."/>
            <person name="Goldberg J."/>
            <person name="Griggs A."/>
            <person name="Gujja S."/>
            <person name="Hansen M."/>
            <person name="Howarth C."/>
            <person name="Imamovic A."/>
            <person name="Ireland A."/>
            <person name="Larimer J."/>
            <person name="McCowan C."/>
            <person name="Murphy C."/>
            <person name="Pearson M."/>
            <person name="Poon T.W."/>
            <person name="Priest M."/>
            <person name="Roberts A."/>
            <person name="Saif S."/>
            <person name="Shea T."/>
            <person name="Sisk P."/>
            <person name="Sykes S."/>
            <person name="Wortman J."/>
            <person name="Nusbaum C."/>
            <person name="Birren B."/>
        </authorList>
    </citation>
    <scope>NUCLEOTIDE SEQUENCE [LARGE SCALE GENOMIC DNA]</scope>
    <source>
        <strain evidence="4">ACHKN1017</strain>
    </source>
</reference>
<feature type="domain" description="Chitin-binding type-2" evidence="2">
    <location>
        <begin position="377"/>
        <end position="440"/>
    </location>
</feature>
<dbReference type="GO" id="GO:0008061">
    <property type="term" value="F:chitin binding"/>
    <property type="evidence" value="ECO:0007669"/>
    <property type="project" value="InterPro"/>
</dbReference>
<dbReference type="PROSITE" id="PS50940">
    <property type="entry name" value="CHIT_BIND_II"/>
    <property type="match status" value="3"/>
</dbReference>
<dbReference type="GO" id="GO:0005576">
    <property type="term" value="C:extracellular region"/>
    <property type="evidence" value="ECO:0007669"/>
    <property type="project" value="InterPro"/>
</dbReference>
<dbReference type="InterPro" id="IPR002557">
    <property type="entry name" value="Chitin-bd_dom"/>
</dbReference>
<feature type="domain" description="Chitin-binding type-2" evidence="2">
    <location>
        <begin position="493"/>
        <end position="542"/>
    </location>
</feature>
<evidence type="ECO:0000256" key="1">
    <source>
        <dbReference type="SAM" id="SignalP"/>
    </source>
</evidence>
<evidence type="ECO:0000313" key="3">
    <source>
        <dbReference type="EnsemblMetazoa" id="ACHR007880-PA"/>
    </source>
</evidence>
<reference evidence="3" key="2">
    <citation type="submission" date="2020-05" db="UniProtKB">
        <authorList>
            <consortium name="EnsemblMetazoa"/>
        </authorList>
    </citation>
    <scope>IDENTIFICATION</scope>
    <source>
        <strain evidence="3">ACHKN1017</strain>
    </source>
</reference>
<keyword evidence="1" id="KW-0732">Signal</keyword>
<dbReference type="InterPro" id="IPR036508">
    <property type="entry name" value="Chitin-bd_dom_sf"/>
</dbReference>
<organism evidence="3 4">
    <name type="scientific">Anopheles christyi</name>
    <dbReference type="NCBI Taxonomy" id="43041"/>
    <lineage>
        <taxon>Eukaryota</taxon>
        <taxon>Metazoa</taxon>
        <taxon>Ecdysozoa</taxon>
        <taxon>Arthropoda</taxon>
        <taxon>Hexapoda</taxon>
        <taxon>Insecta</taxon>
        <taxon>Pterygota</taxon>
        <taxon>Neoptera</taxon>
        <taxon>Endopterygota</taxon>
        <taxon>Diptera</taxon>
        <taxon>Nematocera</taxon>
        <taxon>Culicoidea</taxon>
        <taxon>Culicidae</taxon>
        <taxon>Anophelinae</taxon>
        <taxon>Anopheles</taxon>
    </lineage>
</organism>
<dbReference type="AlphaFoldDB" id="A0A182KAU3"/>
<dbReference type="STRING" id="43041.A0A182KAU3"/>
<dbReference type="Gene3D" id="2.170.140.10">
    <property type="entry name" value="Chitin binding domain"/>
    <property type="match status" value="2"/>
</dbReference>
<keyword evidence="4" id="KW-1185">Reference proteome</keyword>
<accession>A0A182KAU3</accession>
<dbReference type="SUPFAM" id="SSF57625">
    <property type="entry name" value="Invertebrate chitin-binding proteins"/>
    <property type="match status" value="3"/>
</dbReference>
<protein>
    <recommendedName>
        <fullName evidence="2">Chitin-binding type-2 domain-containing protein</fullName>
    </recommendedName>
</protein>
<dbReference type="Proteomes" id="UP000075881">
    <property type="component" value="Unassembled WGS sequence"/>
</dbReference>
<feature type="signal peptide" evidence="1">
    <location>
        <begin position="1"/>
        <end position="21"/>
    </location>
</feature>
<dbReference type="VEuPathDB" id="VectorBase:ACHR007880"/>
<dbReference type="EnsemblMetazoa" id="ACHR007880-RA">
    <property type="protein sequence ID" value="ACHR007880-PA"/>
    <property type="gene ID" value="ACHR007880"/>
</dbReference>
<name>A0A182KAU3_9DIPT</name>
<proteinExistence type="predicted"/>
<evidence type="ECO:0000259" key="2">
    <source>
        <dbReference type="PROSITE" id="PS50940"/>
    </source>
</evidence>
<dbReference type="Pfam" id="PF01607">
    <property type="entry name" value="CBM_14"/>
    <property type="match status" value="2"/>
</dbReference>